<keyword evidence="5" id="KW-0256">Endoplasmic reticulum</keyword>
<reference evidence="9 10" key="1">
    <citation type="journal article" date="2024" name="Science">
        <title>Giant polyketide synthase enzymes in the biosynthesis of giant marine polyether toxins.</title>
        <authorList>
            <person name="Fallon T.R."/>
            <person name="Shende V.V."/>
            <person name="Wierzbicki I.H."/>
            <person name="Pendleton A.L."/>
            <person name="Watervoot N.F."/>
            <person name="Auber R.P."/>
            <person name="Gonzalez D.J."/>
            <person name="Wisecaver J.H."/>
            <person name="Moore B.S."/>
        </authorList>
    </citation>
    <scope>NUCLEOTIDE SEQUENCE [LARGE SCALE GENOMIC DNA]</scope>
    <source>
        <strain evidence="9 10">12B1</strain>
    </source>
</reference>
<keyword evidence="6" id="KW-1133">Transmembrane helix</keyword>
<dbReference type="GO" id="GO:0043541">
    <property type="term" value="C:UDP-N-acetylglucosamine transferase complex"/>
    <property type="evidence" value="ECO:0007669"/>
    <property type="project" value="TreeGrafter"/>
</dbReference>
<dbReference type="GO" id="GO:0004577">
    <property type="term" value="F:N-acetylglucosaminyldiphosphodolichol N-acetylglucosaminyltransferase activity"/>
    <property type="evidence" value="ECO:0007669"/>
    <property type="project" value="TreeGrafter"/>
</dbReference>
<accession>A0AB34JC88</accession>
<evidence type="ECO:0000256" key="6">
    <source>
        <dbReference type="ARBA" id="ARBA00022989"/>
    </source>
</evidence>
<dbReference type="EMBL" id="JBGBPQ010000011">
    <property type="protein sequence ID" value="KAL1516060.1"/>
    <property type="molecule type" value="Genomic_DNA"/>
</dbReference>
<evidence type="ECO:0000256" key="5">
    <source>
        <dbReference type="ARBA" id="ARBA00022824"/>
    </source>
</evidence>
<keyword evidence="8" id="KW-0732">Signal</keyword>
<organism evidence="9 10">
    <name type="scientific">Prymnesium parvum</name>
    <name type="common">Toxic golden alga</name>
    <dbReference type="NCBI Taxonomy" id="97485"/>
    <lineage>
        <taxon>Eukaryota</taxon>
        <taxon>Haptista</taxon>
        <taxon>Haptophyta</taxon>
        <taxon>Prymnesiophyceae</taxon>
        <taxon>Prymnesiales</taxon>
        <taxon>Prymnesiaceae</taxon>
        <taxon>Prymnesium</taxon>
    </lineage>
</organism>
<comment type="similarity">
    <text evidence="2">Belongs to the ALG14 family.</text>
</comment>
<dbReference type="AlphaFoldDB" id="A0AB34JC88"/>
<feature type="signal peptide" evidence="8">
    <location>
        <begin position="1"/>
        <end position="22"/>
    </location>
</feature>
<keyword evidence="7" id="KW-0472">Membrane</keyword>
<comment type="subcellular location">
    <subcellularLocation>
        <location evidence="1">Endoplasmic reticulum membrane</location>
        <topology evidence="1">Single-pass membrane protein</topology>
    </subcellularLocation>
</comment>
<dbReference type="GO" id="GO:0006488">
    <property type="term" value="P:dolichol-linked oligosaccharide biosynthetic process"/>
    <property type="evidence" value="ECO:0007669"/>
    <property type="project" value="InterPro"/>
</dbReference>
<gene>
    <name evidence="9" type="ORF">AB1Y20_002672</name>
</gene>
<dbReference type="InterPro" id="IPR013969">
    <property type="entry name" value="Oligosacch_biosynth_Alg14"/>
</dbReference>
<protein>
    <recommendedName>
        <fullName evidence="3">UDP-N-acetylglucosamine transferase subunit ALG14</fullName>
    </recommendedName>
</protein>
<dbReference type="Pfam" id="PF08660">
    <property type="entry name" value="Alg14"/>
    <property type="match status" value="1"/>
</dbReference>
<evidence type="ECO:0000313" key="10">
    <source>
        <dbReference type="Proteomes" id="UP001515480"/>
    </source>
</evidence>
<evidence type="ECO:0000256" key="3">
    <source>
        <dbReference type="ARBA" id="ARBA00017467"/>
    </source>
</evidence>
<dbReference type="Gene3D" id="3.40.50.2000">
    <property type="entry name" value="Glycogen Phosphorylase B"/>
    <property type="match status" value="1"/>
</dbReference>
<keyword evidence="10" id="KW-1185">Reference proteome</keyword>
<keyword evidence="4" id="KW-0812">Transmembrane</keyword>
<sequence>MMAVALAALALLATLWLARISAVLRLRGAARPAGSPPIRTMVVLGSGGHTSEMLSLVGSIDRAKYAPLLYVLARSDSTSLHRVEAAERARARPAEGSQSAAGGPCEVLRVPRSREVAQSYLTSVFTTLYALSTSFAILLRTRPSLLICNGPGTCIPICLAAFALRLLGIKYVTIIYVESVCRVRSLSMSGKIMIHLADKFLVQWPQLASRFPKSTYVGRVC</sequence>
<evidence type="ECO:0000313" key="9">
    <source>
        <dbReference type="EMBL" id="KAL1516060.1"/>
    </source>
</evidence>
<name>A0AB34JC88_PRYPA</name>
<dbReference type="Proteomes" id="UP001515480">
    <property type="component" value="Unassembled WGS sequence"/>
</dbReference>
<dbReference type="PANTHER" id="PTHR12154">
    <property type="entry name" value="GLYCOSYL TRANSFERASE-RELATED"/>
    <property type="match status" value="1"/>
</dbReference>
<evidence type="ECO:0000256" key="1">
    <source>
        <dbReference type="ARBA" id="ARBA00004389"/>
    </source>
</evidence>
<evidence type="ECO:0000256" key="7">
    <source>
        <dbReference type="ARBA" id="ARBA00023136"/>
    </source>
</evidence>
<dbReference type="PANTHER" id="PTHR12154:SF4">
    <property type="entry name" value="UDP-N-ACETYLGLUCOSAMINE TRANSFERASE SUBUNIT ALG14 HOMOLOG"/>
    <property type="match status" value="1"/>
</dbReference>
<evidence type="ECO:0000256" key="8">
    <source>
        <dbReference type="SAM" id="SignalP"/>
    </source>
</evidence>
<proteinExistence type="inferred from homology"/>
<comment type="caution">
    <text evidence="9">The sequence shown here is derived from an EMBL/GenBank/DDBJ whole genome shotgun (WGS) entry which is preliminary data.</text>
</comment>
<evidence type="ECO:0000256" key="4">
    <source>
        <dbReference type="ARBA" id="ARBA00022692"/>
    </source>
</evidence>
<evidence type="ECO:0000256" key="2">
    <source>
        <dbReference type="ARBA" id="ARBA00009731"/>
    </source>
</evidence>
<feature type="chain" id="PRO_5044250886" description="UDP-N-acetylglucosamine transferase subunit ALG14" evidence="8">
    <location>
        <begin position="23"/>
        <end position="221"/>
    </location>
</feature>